<reference evidence="1" key="1">
    <citation type="submission" date="2021-05" db="EMBL/GenBank/DDBJ databases">
        <authorList>
            <person name="Pan Q."/>
            <person name="Jouanno E."/>
            <person name="Zahm M."/>
            <person name="Klopp C."/>
            <person name="Cabau C."/>
            <person name="Louis A."/>
            <person name="Berthelot C."/>
            <person name="Parey E."/>
            <person name="Roest Crollius H."/>
            <person name="Montfort J."/>
            <person name="Robinson-Rechavi M."/>
            <person name="Bouchez O."/>
            <person name="Lampietro C."/>
            <person name="Lopez Roques C."/>
            <person name="Donnadieu C."/>
            <person name="Postlethwait J."/>
            <person name="Bobe J."/>
            <person name="Dillon D."/>
            <person name="Chandos A."/>
            <person name="von Hippel F."/>
            <person name="Guiguen Y."/>
        </authorList>
    </citation>
    <scope>NUCLEOTIDE SEQUENCE</scope>
    <source>
        <strain evidence="1">YG-Jan2019</strain>
    </source>
</reference>
<accession>A0ACC2F0M6</accession>
<evidence type="ECO:0000313" key="1">
    <source>
        <dbReference type="EMBL" id="KAJ7984887.1"/>
    </source>
</evidence>
<proteinExistence type="predicted"/>
<name>A0ACC2F0M6_DALPE</name>
<dbReference type="EMBL" id="CM055764">
    <property type="protein sequence ID" value="KAJ7984887.1"/>
    <property type="molecule type" value="Genomic_DNA"/>
</dbReference>
<keyword evidence="2" id="KW-1185">Reference proteome</keyword>
<evidence type="ECO:0000313" key="2">
    <source>
        <dbReference type="Proteomes" id="UP001157502"/>
    </source>
</evidence>
<dbReference type="Proteomes" id="UP001157502">
    <property type="component" value="Chromosome 37"/>
</dbReference>
<comment type="caution">
    <text evidence="1">The sequence shown here is derived from an EMBL/GenBank/DDBJ whole genome shotgun (WGS) entry which is preliminary data.</text>
</comment>
<gene>
    <name evidence="1" type="ORF">DPEC_G00359430</name>
</gene>
<organism evidence="1 2">
    <name type="scientific">Dallia pectoralis</name>
    <name type="common">Alaska blackfish</name>
    <dbReference type="NCBI Taxonomy" id="75939"/>
    <lineage>
        <taxon>Eukaryota</taxon>
        <taxon>Metazoa</taxon>
        <taxon>Chordata</taxon>
        <taxon>Craniata</taxon>
        <taxon>Vertebrata</taxon>
        <taxon>Euteleostomi</taxon>
        <taxon>Actinopterygii</taxon>
        <taxon>Neopterygii</taxon>
        <taxon>Teleostei</taxon>
        <taxon>Protacanthopterygii</taxon>
        <taxon>Esociformes</taxon>
        <taxon>Umbridae</taxon>
        <taxon>Dallia</taxon>
    </lineage>
</organism>
<protein>
    <submittedName>
        <fullName evidence="1">Uncharacterized protein</fullName>
    </submittedName>
</protein>
<sequence length="692" mass="78516">MGVKGLQYFIEKCCPEACVMVDLREMARRHVNSHQDGSCSNPPPTLVVDGMACLRQWYSCQAWVHGGQWKEFMHRLEEFVAAFSSAGIRLVFFFDGVVEEGKRAEWVKRRLRVNEDIARVFHHLKCYAQQPDGDLFCLPSGLATFARFALKSLCQETRCSVREADYEIASFAVRHNCMGILGQDTDFIIFDSVPYLSVSQLRLDTMTTVLFSRDTLCHALRLRKAELPLLACLLGNDVVPEQRMQQLRRDALAAYRRKHPQSPPQGEKIYAVADFISSNQLSVKGNQGVSSVSLSDREALEKAVRYYLLPGQQPLWEVHNTSHPSSVCVMDGYLSPAVLQAAREQHMRAECFMVYNVLNEGVVECSNTLEDIEDTELSPQAIVFLPSREHIYGILLPTYPDDCEGMPNVREWFVFPGNPLKEPKLVSPKPVNLSGVKPDLNVLWFGKDPEASRLRVSAFWAVFELGEFSEEHGRLDGPLLVVLGLVTYIAMQVLHLSLEDIDAYLSQAICVRNKSYTELLHTTVSHVEPRAVQLGSLFVRGLTYMLAANSTCGSPFPVEQLMPWNTFDGLLFHSKYLLAHSGTSQELLLEGNASWVSQFRSLRELVLGACRRRGRIIQSRPRATRPGERVNNGGTQWGRGAPSDWNDTPPQHHWTRARDSRPQACEHGRQRHPDRHRYHLAPRWRYSHPDYP</sequence>